<evidence type="ECO:0000256" key="3">
    <source>
        <dbReference type="SAM" id="MobiDB-lite"/>
    </source>
</evidence>
<evidence type="ECO:0000313" key="5">
    <source>
        <dbReference type="Proteomes" id="UP000662857"/>
    </source>
</evidence>
<dbReference type="PRINTS" id="PR00922">
    <property type="entry name" value="DADACBPTASE3"/>
</dbReference>
<proteinExistence type="inferred from homology"/>
<gene>
    <name evidence="4" type="primary">dacB</name>
    <name evidence="4" type="ORF">JQS43_24165</name>
</gene>
<feature type="region of interest" description="Disordered" evidence="3">
    <location>
        <begin position="262"/>
        <end position="302"/>
    </location>
</feature>
<keyword evidence="4" id="KW-0121">Carboxypeptidase</keyword>
<sequence>MGKKTAWAATIVGGSLVALVAAALVVRPWEVPEPVATPTPTPEPPPAAVLTGADAGAPAPTADGVRDAIDELVEAAAFGGAISASVVDVGTGEQLYSYEGATPTIPASTTKLLTGAAVLAAHGPAHQLATVAVAGAEPGEVVLVGGGDPTLAIDADGFFPGAARLDQLAEQVTEALGDTQVSQVTVDSSLFTGPVHGPWDDDIPGSGFVGPITALMTDGGRIDPDPAQGQRSSLRWEEPDLAAGVAFAELLGVSADQVTIGSAPPAVAGDGDSGGQSDQGESTTDPTGTPAPPDPAAPGAVLGQVMSPPLLRLVETMLVTSDNALAEGLARQVALHQGEPASFAGAAAATTAVLAELGLPMAAAEIADGSGLSRDNQLPAELLTDLLAQAADPAAGEPLAGLFAGLPVAGWSGTLAGRYRAGEPDPTGVEAELRPAGPGAGAVRAKTGSLTGVNALAGLVMTADGRLLAFALLTEEVPVAPGPARQALDEVTTALLECGCR</sequence>
<dbReference type="PANTHER" id="PTHR30023">
    <property type="entry name" value="D-ALANYL-D-ALANINE CARBOXYPEPTIDASE"/>
    <property type="match status" value="1"/>
</dbReference>
<evidence type="ECO:0000313" key="4">
    <source>
        <dbReference type="EMBL" id="QSB14536.1"/>
    </source>
</evidence>
<dbReference type="Gene3D" id="3.40.710.10">
    <property type="entry name" value="DD-peptidase/beta-lactamase superfamily"/>
    <property type="match status" value="2"/>
</dbReference>
<dbReference type="Pfam" id="PF02113">
    <property type="entry name" value="Peptidase_S13"/>
    <property type="match status" value="2"/>
</dbReference>
<dbReference type="GO" id="GO:0006508">
    <property type="term" value="P:proteolysis"/>
    <property type="evidence" value="ECO:0007669"/>
    <property type="project" value="InterPro"/>
</dbReference>
<dbReference type="InterPro" id="IPR000667">
    <property type="entry name" value="Peptidase_S13"/>
</dbReference>
<dbReference type="KEGG" id="nhy:JQS43_24165"/>
<dbReference type="InterPro" id="IPR012338">
    <property type="entry name" value="Beta-lactam/transpept-like"/>
</dbReference>
<dbReference type="GO" id="GO:0009002">
    <property type="term" value="F:serine-type D-Ala-D-Ala carboxypeptidase activity"/>
    <property type="evidence" value="ECO:0007669"/>
    <property type="project" value="UniProtKB-EC"/>
</dbReference>
<accession>A0A895YIW9</accession>
<keyword evidence="2 4" id="KW-0378">Hydrolase</keyword>
<dbReference type="SUPFAM" id="SSF56601">
    <property type="entry name" value="beta-lactamase/transpeptidase-like"/>
    <property type="match status" value="1"/>
</dbReference>
<dbReference type="GO" id="GO:0000270">
    <property type="term" value="P:peptidoglycan metabolic process"/>
    <property type="evidence" value="ECO:0007669"/>
    <property type="project" value="TreeGrafter"/>
</dbReference>
<keyword evidence="4" id="KW-0645">Protease</keyword>
<keyword evidence="5" id="KW-1185">Reference proteome</keyword>
<dbReference type="Gene3D" id="3.50.80.20">
    <property type="entry name" value="D-Ala-D-Ala carboxypeptidase C, peptidase S13"/>
    <property type="match status" value="1"/>
</dbReference>
<comment type="similarity">
    <text evidence="1">Belongs to the peptidase S13 family.</text>
</comment>
<dbReference type="Proteomes" id="UP000662857">
    <property type="component" value="Chromosome"/>
</dbReference>
<protein>
    <submittedName>
        <fullName evidence="4">D-alanyl-D-alanine carboxypeptidase/D-alanyl-D-alanine-endopeptidase</fullName>
        <ecNumber evidence="4">3.4.16.4</ecNumber>
    </submittedName>
</protein>
<dbReference type="EC" id="3.4.16.4" evidence="4"/>
<evidence type="ECO:0000256" key="1">
    <source>
        <dbReference type="ARBA" id="ARBA00006096"/>
    </source>
</evidence>
<dbReference type="EMBL" id="CP070499">
    <property type="protein sequence ID" value="QSB14536.1"/>
    <property type="molecule type" value="Genomic_DNA"/>
</dbReference>
<dbReference type="NCBIfam" id="TIGR00666">
    <property type="entry name" value="PBP4"/>
    <property type="match status" value="1"/>
</dbReference>
<evidence type="ECO:0000256" key="2">
    <source>
        <dbReference type="ARBA" id="ARBA00022801"/>
    </source>
</evidence>
<feature type="compositionally biased region" description="Low complexity" evidence="3">
    <location>
        <begin position="275"/>
        <end position="288"/>
    </location>
</feature>
<dbReference type="AlphaFoldDB" id="A0A895YIW9"/>
<organism evidence="4 5">
    <name type="scientific">Natronosporangium hydrolyticum</name>
    <dbReference type="NCBI Taxonomy" id="2811111"/>
    <lineage>
        <taxon>Bacteria</taxon>
        <taxon>Bacillati</taxon>
        <taxon>Actinomycetota</taxon>
        <taxon>Actinomycetes</taxon>
        <taxon>Micromonosporales</taxon>
        <taxon>Micromonosporaceae</taxon>
        <taxon>Natronosporangium</taxon>
    </lineage>
</organism>
<reference evidence="4" key="1">
    <citation type="submission" date="2021-02" db="EMBL/GenBank/DDBJ databases">
        <title>Natrosporangium hydrolyticum gen. nov., sp. nov, a haloalkaliphilic actinobacterium from a soda solonchak soil.</title>
        <authorList>
            <person name="Sorokin D.Y."/>
            <person name="Khijniak T.V."/>
            <person name="Zakharycheva A.P."/>
            <person name="Boueva O.V."/>
            <person name="Ariskina E.V."/>
            <person name="Hahnke R.L."/>
            <person name="Bunk B."/>
            <person name="Sproer C."/>
            <person name="Schumann P."/>
            <person name="Evtushenko L.I."/>
            <person name="Kublanov I.V."/>
        </authorList>
    </citation>
    <scope>NUCLEOTIDE SEQUENCE</scope>
    <source>
        <strain evidence="4">DSM 106523</strain>
    </source>
</reference>
<name>A0A895YIW9_9ACTN</name>
<dbReference type="PANTHER" id="PTHR30023:SF0">
    <property type="entry name" value="PENICILLIN-SENSITIVE CARBOXYPEPTIDASE A"/>
    <property type="match status" value="1"/>
</dbReference>
<dbReference type="RefSeq" id="WP_239676675.1">
    <property type="nucleotide sequence ID" value="NZ_CP070499.1"/>
</dbReference>